<dbReference type="PROSITE" id="PS50222">
    <property type="entry name" value="EF_HAND_2"/>
    <property type="match status" value="1"/>
</dbReference>
<sequence length="111" mass="11139">MTGTKTLLGIALGVSIAGVAVAQSASPPETPTPQAKKTGGNQEAVKAATPSPDTAMARLDTDKDGRVSSSEASADPTFDSGFAAMDADGDGYVTDNEFHAKAKATSKPKSP</sequence>
<evidence type="ECO:0000313" key="5">
    <source>
        <dbReference type="Proteomes" id="UP000681317"/>
    </source>
</evidence>
<reference evidence="4 5" key="1">
    <citation type="submission" date="2021-03" db="EMBL/GenBank/DDBJ databases">
        <title>Complete Genome Sequences of Two Lysobacter Strains Isolated from Sea Water (Lysobacter caseinilyticus) and Soil (Lysobacter helvus) in South Korea.</title>
        <authorList>
            <person name="Watanabe Y."/>
            <person name="Arakawa K."/>
        </authorList>
    </citation>
    <scope>NUCLEOTIDE SEQUENCE [LARGE SCALE GENOMIC DNA]</scope>
    <source>
        <strain evidence="4 5">KVB24</strain>
    </source>
</reference>
<name>A0ABM7Q3Y9_9GAMM</name>
<dbReference type="SUPFAM" id="SSF47473">
    <property type="entry name" value="EF-hand"/>
    <property type="match status" value="1"/>
</dbReference>
<feature type="signal peptide" evidence="2">
    <location>
        <begin position="1"/>
        <end position="22"/>
    </location>
</feature>
<feature type="domain" description="EF-hand" evidence="3">
    <location>
        <begin position="73"/>
        <end position="108"/>
    </location>
</feature>
<dbReference type="Proteomes" id="UP000681317">
    <property type="component" value="Chromosome"/>
</dbReference>
<dbReference type="EMBL" id="AP024545">
    <property type="protein sequence ID" value="BCT91941.1"/>
    <property type="molecule type" value="Genomic_DNA"/>
</dbReference>
<evidence type="ECO:0000256" key="1">
    <source>
        <dbReference type="SAM" id="MobiDB-lite"/>
    </source>
</evidence>
<dbReference type="Gene3D" id="1.10.238.10">
    <property type="entry name" value="EF-hand"/>
    <property type="match status" value="1"/>
</dbReference>
<evidence type="ECO:0000256" key="2">
    <source>
        <dbReference type="SAM" id="SignalP"/>
    </source>
</evidence>
<protein>
    <recommendedName>
        <fullName evidence="3">EF-hand domain-containing protein</fullName>
    </recommendedName>
</protein>
<dbReference type="InterPro" id="IPR002048">
    <property type="entry name" value="EF_hand_dom"/>
</dbReference>
<dbReference type="PROSITE" id="PS00018">
    <property type="entry name" value="EF_HAND_1"/>
    <property type="match status" value="1"/>
</dbReference>
<organism evidence="4 5">
    <name type="scientific">Noviluteimonas caseinilytica</name>
    <dbReference type="NCBI Taxonomy" id="2675101"/>
    <lineage>
        <taxon>Bacteria</taxon>
        <taxon>Pseudomonadati</taxon>
        <taxon>Pseudomonadota</taxon>
        <taxon>Gammaproteobacteria</taxon>
        <taxon>Lysobacterales</taxon>
        <taxon>Lysobacteraceae</taxon>
        <taxon>Noviluteimonas</taxon>
    </lineage>
</organism>
<dbReference type="Pfam" id="PF13202">
    <property type="entry name" value="EF-hand_5"/>
    <property type="match status" value="2"/>
</dbReference>
<feature type="chain" id="PRO_5047001469" description="EF-hand domain-containing protein" evidence="2">
    <location>
        <begin position="23"/>
        <end position="111"/>
    </location>
</feature>
<proteinExistence type="predicted"/>
<keyword evidence="5" id="KW-1185">Reference proteome</keyword>
<dbReference type="RefSeq" id="WP_213436257.1">
    <property type="nucleotide sequence ID" value="NZ_AP024545.1"/>
</dbReference>
<keyword evidence="2" id="KW-0732">Signal</keyword>
<feature type="compositionally biased region" description="Polar residues" evidence="1">
    <location>
        <begin position="23"/>
        <end position="41"/>
    </location>
</feature>
<accession>A0ABM7Q3Y9</accession>
<dbReference type="InterPro" id="IPR018247">
    <property type="entry name" value="EF_Hand_1_Ca_BS"/>
</dbReference>
<feature type="region of interest" description="Disordered" evidence="1">
    <location>
        <begin position="23"/>
        <end position="82"/>
    </location>
</feature>
<evidence type="ECO:0000313" key="4">
    <source>
        <dbReference type="EMBL" id="BCT91941.1"/>
    </source>
</evidence>
<gene>
    <name evidence="4" type="ORF">LYSCAS_09650</name>
</gene>
<dbReference type="InterPro" id="IPR011992">
    <property type="entry name" value="EF-hand-dom_pair"/>
</dbReference>
<evidence type="ECO:0000259" key="3">
    <source>
        <dbReference type="PROSITE" id="PS50222"/>
    </source>
</evidence>